<dbReference type="Pfam" id="PF02401">
    <property type="entry name" value="LYTB"/>
    <property type="match status" value="1"/>
</dbReference>
<dbReference type="GO" id="GO:0019288">
    <property type="term" value="P:isopentenyl diphosphate biosynthetic process, methylerythritol 4-phosphate pathway"/>
    <property type="evidence" value="ECO:0007669"/>
    <property type="project" value="InterPro"/>
</dbReference>
<dbReference type="NCBIfam" id="TIGR00216">
    <property type="entry name" value="ispH_lytB"/>
    <property type="match status" value="1"/>
</dbReference>
<accession>A0A445A8U5</accession>
<dbReference type="Pfam" id="PF01553">
    <property type="entry name" value="Acyltransferase"/>
    <property type="match status" value="1"/>
</dbReference>
<evidence type="ECO:0000256" key="7">
    <source>
        <dbReference type="ARBA" id="ARBA00046313"/>
    </source>
</evidence>
<organism evidence="13 14">
    <name type="scientific">Arachis hypogaea</name>
    <name type="common">Peanut</name>
    <dbReference type="NCBI Taxonomy" id="3818"/>
    <lineage>
        <taxon>Eukaryota</taxon>
        <taxon>Viridiplantae</taxon>
        <taxon>Streptophyta</taxon>
        <taxon>Embryophyta</taxon>
        <taxon>Tracheophyta</taxon>
        <taxon>Spermatophyta</taxon>
        <taxon>Magnoliopsida</taxon>
        <taxon>eudicotyledons</taxon>
        <taxon>Gunneridae</taxon>
        <taxon>Pentapetalae</taxon>
        <taxon>rosids</taxon>
        <taxon>fabids</taxon>
        <taxon>Fabales</taxon>
        <taxon>Fabaceae</taxon>
        <taxon>Papilionoideae</taxon>
        <taxon>50 kb inversion clade</taxon>
        <taxon>dalbergioids sensu lato</taxon>
        <taxon>Dalbergieae</taxon>
        <taxon>Pterocarpus clade</taxon>
        <taxon>Arachis</taxon>
    </lineage>
</organism>
<feature type="transmembrane region" description="Helical" evidence="11">
    <location>
        <begin position="531"/>
        <end position="547"/>
    </location>
</feature>
<dbReference type="CDD" id="cd07990">
    <property type="entry name" value="LPLAT_LCLAT1-like"/>
    <property type="match status" value="1"/>
</dbReference>
<dbReference type="GO" id="GO:0016024">
    <property type="term" value="P:CDP-diacylglycerol biosynthetic process"/>
    <property type="evidence" value="ECO:0007669"/>
    <property type="project" value="UniProtKB-UniPathway"/>
</dbReference>
<name>A0A445A8U5_ARAHY</name>
<sequence>MAVSAHLCCRLPTTRTDLALPETFARLRCRKPHSLSVRCSSGESSVAVDNSEDFDAKVFRHNLTRSKNYNRRGFGHKEETLKLMNREYTSDIIKTLKENGYEYTWGSVTVRLAEAYGFCWGVERAVQIAYEARKQFPTENIWLTNEIIHNPTVNQRLQEMKVQDIPIVEGEKQFEVVNKGDVVILPAFGAAVDEMLTLSEKNVQIVDTTCPWVSKVWTSVEKHKKKDYTSIIHGKYAHEETVATASFAGKYIIVKNMKEAEYVCDYILGGKLNGSSSTREAFLEKFKYAISEGFDPDKDLEQVGIANQTTMLKGETEEIGKLVERTMMQKFGVENINEHFMSFNTICDATQERQDAMYKLVEQDMDLMLVVGGWNSSNTSHLQEIAEERGIPSYWIDSEQRIGPGNKIAHKLMHGELVEKENFLPKGPITIGVTSGASTPDKVVEDVLVKVLSFLVDLNAHHMIDERHMAVLKSVGADFDEKHHALAPLRVLRGLICLLVLFSTAFVMLVFFGFNGAVIVRLFSMKYSRRATSFFFGAWLALWPFLFEKINKTKVVFSGDIVPSRERILLIANHRTEVDWMYLWDLALRKGCVGYIRYILKSSLMKLPVFGWAFHILEFIPVERKWEADESTLRHMLSTFKDPQDPLWLALFPEGTDFTEQKCIRSQKYAAEHGLPILKNVLLPKTKGFCTCLRELRGSLTAVYDVTIGYKYRCPTFLDNVFGVEPSEVHMHIRRFPLDCIPESEQEISMWLVDRFKVKDHLLANFQSQGQFPDQATELDLPTAKSFLNCITVIMVTGTCIYYTFSCVWFKLYVSLVCAYLIPATSFNIRPQPILSFLKMRSKIHVFSNNIWLLGYKTYII</sequence>
<evidence type="ECO:0000256" key="1">
    <source>
        <dbReference type="ARBA" id="ARBA00001966"/>
    </source>
</evidence>
<keyword evidence="6" id="KW-0411">Iron-sulfur</keyword>
<dbReference type="HAMAP" id="MF_00191">
    <property type="entry name" value="IspH"/>
    <property type="match status" value="1"/>
</dbReference>
<dbReference type="Gene3D" id="3.40.50.11270">
    <property type="match status" value="1"/>
</dbReference>
<dbReference type="InterPro" id="IPR003451">
    <property type="entry name" value="LytB/IspH"/>
</dbReference>
<keyword evidence="11" id="KW-1133">Transmembrane helix</keyword>
<dbReference type="Pfam" id="PF16076">
    <property type="entry name" value="Acyltransf_C"/>
    <property type="match status" value="1"/>
</dbReference>
<dbReference type="GO" id="GO:0051745">
    <property type="term" value="F:4-hydroxy-3-methylbut-2-enyl diphosphate reductase activity"/>
    <property type="evidence" value="ECO:0007669"/>
    <property type="project" value="UniProtKB-EC"/>
</dbReference>
<evidence type="ECO:0000256" key="3">
    <source>
        <dbReference type="ARBA" id="ARBA00022723"/>
    </source>
</evidence>
<dbReference type="PANTHER" id="PTHR31619">
    <property type="entry name" value="4-HYDROXY-3-METHYLBUT-2-ENYL DIPHOSPHATE REDUCTASE, CHLOROPLASTIC"/>
    <property type="match status" value="1"/>
</dbReference>
<evidence type="ECO:0000256" key="8">
    <source>
        <dbReference type="ARBA" id="ARBA00046314"/>
    </source>
</evidence>
<evidence type="ECO:0000313" key="13">
    <source>
        <dbReference type="EMBL" id="RYR22860.1"/>
    </source>
</evidence>
<dbReference type="GO" id="GO:0046872">
    <property type="term" value="F:metal ion binding"/>
    <property type="evidence" value="ECO:0007669"/>
    <property type="project" value="UniProtKB-KW"/>
</dbReference>
<evidence type="ECO:0000256" key="4">
    <source>
        <dbReference type="ARBA" id="ARBA00023002"/>
    </source>
</evidence>
<dbReference type="UniPathway" id="UPA00557">
    <property type="reaction ID" value="UER00613"/>
</dbReference>
<dbReference type="AlphaFoldDB" id="A0A445A8U5"/>
<dbReference type="SMART" id="SM00563">
    <property type="entry name" value="PlsC"/>
    <property type="match status" value="1"/>
</dbReference>
<keyword evidence="2" id="KW-0004">4Fe-4S</keyword>
<keyword evidence="11" id="KW-0812">Transmembrane</keyword>
<keyword evidence="4" id="KW-0560">Oxidoreductase</keyword>
<comment type="similarity">
    <text evidence="9">Belongs to the IspH family.</text>
</comment>
<evidence type="ECO:0000256" key="6">
    <source>
        <dbReference type="ARBA" id="ARBA00023014"/>
    </source>
</evidence>
<protein>
    <recommendedName>
        <fullName evidence="10">4-hydroxy-3-methylbut-2-enyl diphosphate reductase</fullName>
        <ecNumber evidence="10">1.17.7.4</ecNumber>
    </recommendedName>
</protein>
<keyword evidence="5" id="KW-0408">Iron</keyword>
<comment type="caution">
    <text evidence="13">The sequence shown here is derived from an EMBL/GenBank/DDBJ whole genome shotgun (WGS) entry which is preliminary data.</text>
</comment>
<dbReference type="EC" id="1.17.7.4" evidence="10"/>
<evidence type="ECO:0000256" key="2">
    <source>
        <dbReference type="ARBA" id="ARBA00022485"/>
    </source>
</evidence>
<comment type="pathway">
    <text evidence="8">Isoprenoid biosynthesis; dimethylallyl diphosphate biosynthesis; dimethylallyl diphosphate from (2E)-4-hydroxy-3-methylbutenyl diphosphate: step 1/1.</text>
</comment>
<evidence type="ECO:0000256" key="5">
    <source>
        <dbReference type="ARBA" id="ARBA00023004"/>
    </source>
</evidence>
<dbReference type="PANTHER" id="PTHR31619:SF5">
    <property type="entry name" value="4-HYDROXY-3-METHYLBUT-2-ENYL DIPHOSPHATE REDUCTASE, CHLOROPLASTIC"/>
    <property type="match status" value="1"/>
</dbReference>
<dbReference type="NCBIfam" id="NF009911">
    <property type="entry name" value="PRK13371.1"/>
    <property type="match status" value="1"/>
</dbReference>
<evidence type="ECO:0000256" key="11">
    <source>
        <dbReference type="SAM" id="Phobius"/>
    </source>
</evidence>
<evidence type="ECO:0000313" key="14">
    <source>
        <dbReference type="Proteomes" id="UP000289738"/>
    </source>
</evidence>
<keyword evidence="11" id="KW-0472">Membrane</keyword>
<comment type="pathway">
    <text evidence="7">Isoprenoid biosynthesis; isopentenyl diphosphate biosynthesis via DXP pathway; isopentenyl diphosphate from 1-deoxy-D-xylulose 5-phosphate: step 6/6.</text>
</comment>
<feature type="domain" description="Phospholipid/glycerol acyltransferase" evidence="12">
    <location>
        <begin position="568"/>
        <end position="690"/>
    </location>
</feature>
<dbReference type="GO" id="GO:0050992">
    <property type="term" value="P:dimethylallyl diphosphate biosynthetic process"/>
    <property type="evidence" value="ECO:0007669"/>
    <property type="project" value="InterPro"/>
</dbReference>
<keyword evidence="3" id="KW-0479">Metal-binding</keyword>
<dbReference type="Proteomes" id="UP000289738">
    <property type="component" value="Chromosome B03"/>
</dbReference>
<reference evidence="13 14" key="1">
    <citation type="submission" date="2019-01" db="EMBL/GenBank/DDBJ databases">
        <title>Sequencing of cultivated peanut Arachis hypogaea provides insights into genome evolution and oil improvement.</title>
        <authorList>
            <person name="Chen X."/>
        </authorList>
    </citation>
    <scope>NUCLEOTIDE SEQUENCE [LARGE SCALE GENOMIC DNA]</scope>
    <source>
        <strain evidence="14">cv. Fuhuasheng</strain>
        <tissue evidence="13">Leaves</tissue>
    </source>
</reference>
<gene>
    <name evidence="13" type="ORF">Ahy_B03g068148</name>
</gene>
<dbReference type="InterPro" id="IPR032098">
    <property type="entry name" value="Acyltransf_C"/>
</dbReference>
<comment type="cofactor">
    <cofactor evidence="1">
        <name>[4Fe-4S] cluster</name>
        <dbReference type="ChEBI" id="CHEBI:49883"/>
    </cofactor>
</comment>
<keyword evidence="14" id="KW-1185">Reference proteome</keyword>
<dbReference type="GO" id="GO:0016746">
    <property type="term" value="F:acyltransferase activity"/>
    <property type="evidence" value="ECO:0007669"/>
    <property type="project" value="InterPro"/>
</dbReference>
<dbReference type="GO" id="GO:0051539">
    <property type="term" value="F:4 iron, 4 sulfur cluster binding"/>
    <property type="evidence" value="ECO:0007669"/>
    <property type="project" value="UniProtKB-KW"/>
</dbReference>
<dbReference type="EMBL" id="SDMP01000013">
    <property type="protein sequence ID" value="RYR22860.1"/>
    <property type="molecule type" value="Genomic_DNA"/>
</dbReference>
<evidence type="ECO:0000256" key="10">
    <source>
        <dbReference type="ARBA" id="ARBA00047177"/>
    </source>
</evidence>
<dbReference type="Gene3D" id="3.40.1010.20">
    <property type="entry name" value="4-hydroxy-3-methylbut-2-enyl diphosphate reductase, catalytic domain"/>
    <property type="match status" value="2"/>
</dbReference>
<evidence type="ECO:0000259" key="12">
    <source>
        <dbReference type="SMART" id="SM00563"/>
    </source>
</evidence>
<dbReference type="STRING" id="3818.A0A445A8U5"/>
<evidence type="ECO:0000256" key="9">
    <source>
        <dbReference type="ARBA" id="ARBA00046335"/>
    </source>
</evidence>
<dbReference type="CDD" id="cd13944">
    <property type="entry name" value="lytB_ispH"/>
    <property type="match status" value="1"/>
</dbReference>
<proteinExistence type="inferred from homology"/>
<feature type="transmembrane region" description="Helical" evidence="11">
    <location>
        <begin position="491"/>
        <end position="519"/>
    </location>
</feature>
<dbReference type="SUPFAM" id="SSF69593">
    <property type="entry name" value="Glycerol-3-phosphate (1)-acyltransferase"/>
    <property type="match status" value="1"/>
</dbReference>
<dbReference type="InterPro" id="IPR002123">
    <property type="entry name" value="Plipid/glycerol_acylTrfase"/>
</dbReference>